<keyword evidence="3" id="KW-1185">Reference proteome</keyword>
<evidence type="ECO:0000313" key="2">
    <source>
        <dbReference type="EMBL" id="MFB9757873.1"/>
    </source>
</evidence>
<evidence type="ECO:0000313" key="3">
    <source>
        <dbReference type="Proteomes" id="UP001589609"/>
    </source>
</evidence>
<dbReference type="Proteomes" id="UP001589609">
    <property type="component" value="Unassembled WGS sequence"/>
</dbReference>
<dbReference type="EMBL" id="JBHMAF010000017">
    <property type="protein sequence ID" value="MFB9757873.1"/>
    <property type="molecule type" value="Genomic_DNA"/>
</dbReference>
<dbReference type="RefSeq" id="WP_379948128.1">
    <property type="nucleotide sequence ID" value="NZ_JBHMAF010000017.1"/>
</dbReference>
<sequence>MMKDKDLQTNAPKEVTVGVTSALDTKHPAKTEQIYPGDSVNEHKRLEIANMFLAKKELGQQNENS</sequence>
<feature type="region of interest" description="Disordered" evidence="1">
    <location>
        <begin position="1"/>
        <end position="20"/>
    </location>
</feature>
<accession>A0ABV5WBN4</accession>
<evidence type="ECO:0000256" key="1">
    <source>
        <dbReference type="SAM" id="MobiDB-lite"/>
    </source>
</evidence>
<protein>
    <submittedName>
        <fullName evidence="2">Uncharacterized protein</fullName>
    </submittedName>
</protein>
<gene>
    <name evidence="2" type="ORF">ACFFMS_04850</name>
</gene>
<organism evidence="2 3">
    <name type="scientific">Ectobacillus funiculus</name>
    <dbReference type="NCBI Taxonomy" id="137993"/>
    <lineage>
        <taxon>Bacteria</taxon>
        <taxon>Bacillati</taxon>
        <taxon>Bacillota</taxon>
        <taxon>Bacilli</taxon>
        <taxon>Bacillales</taxon>
        <taxon>Bacillaceae</taxon>
        <taxon>Ectobacillus</taxon>
    </lineage>
</organism>
<name>A0ABV5WBN4_9BACI</name>
<reference evidence="2 3" key="1">
    <citation type="submission" date="2024-09" db="EMBL/GenBank/DDBJ databases">
        <authorList>
            <person name="Sun Q."/>
            <person name="Mori K."/>
        </authorList>
    </citation>
    <scope>NUCLEOTIDE SEQUENCE [LARGE SCALE GENOMIC DNA]</scope>
    <source>
        <strain evidence="2 3">JCM 11201</strain>
    </source>
</reference>
<comment type="caution">
    <text evidence="2">The sequence shown here is derived from an EMBL/GenBank/DDBJ whole genome shotgun (WGS) entry which is preliminary data.</text>
</comment>
<proteinExistence type="predicted"/>